<feature type="compositionally biased region" description="Basic residues" evidence="1">
    <location>
        <begin position="18"/>
        <end position="32"/>
    </location>
</feature>
<feature type="compositionally biased region" description="Basic residues" evidence="1">
    <location>
        <begin position="47"/>
        <end position="66"/>
    </location>
</feature>
<keyword evidence="3" id="KW-1185">Reference proteome</keyword>
<sequence>MGVRKWFASHVLGVDVKGKKKSSSGKHRSHRHYHDDDDDDSDESDHRHKSHHKHKSHKSHSSKHKQSQPVSIMEFLEGKRQHKESSKSKHRRRDSSSDSDDSGYSDAPIKSSSVNPSANDSWTLNGPSKANAIFASAAGDTDAATASTCTILRRRSSSRNAARATLSTTTLITSKLRLPSTTAQITGIAVSVRNSTRTPKHDDTIF</sequence>
<gene>
    <name evidence="2" type="ORF">B0T19DRAFT_439239</name>
</gene>
<evidence type="ECO:0000313" key="2">
    <source>
        <dbReference type="EMBL" id="KAK3332393.1"/>
    </source>
</evidence>
<dbReference type="Proteomes" id="UP001286456">
    <property type="component" value="Unassembled WGS sequence"/>
</dbReference>
<feature type="compositionally biased region" description="Basic and acidic residues" evidence="1">
    <location>
        <begin position="76"/>
        <end position="87"/>
    </location>
</feature>
<protein>
    <submittedName>
        <fullName evidence="2">Uncharacterized protein</fullName>
    </submittedName>
</protein>
<evidence type="ECO:0000313" key="3">
    <source>
        <dbReference type="Proteomes" id="UP001286456"/>
    </source>
</evidence>
<reference evidence="2" key="2">
    <citation type="submission" date="2023-06" db="EMBL/GenBank/DDBJ databases">
        <authorList>
            <consortium name="Lawrence Berkeley National Laboratory"/>
            <person name="Haridas S."/>
            <person name="Hensen N."/>
            <person name="Bonometti L."/>
            <person name="Westerberg I."/>
            <person name="Brannstrom I.O."/>
            <person name="Guillou S."/>
            <person name="Cros-Aarteil S."/>
            <person name="Calhoun S."/>
            <person name="Kuo A."/>
            <person name="Mondo S."/>
            <person name="Pangilinan J."/>
            <person name="Riley R."/>
            <person name="Labutti K."/>
            <person name="Andreopoulos B."/>
            <person name="Lipzen A."/>
            <person name="Chen C."/>
            <person name="Yanf M."/>
            <person name="Daum C."/>
            <person name="Ng V."/>
            <person name="Clum A."/>
            <person name="Steindorff A."/>
            <person name="Ohm R."/>
            <person name="Martin F."/>
            <person name="Silar P."/>
            <person name="Natvig D."/>
            <person name="Lalanne C."/>
            <person name="Gautier V."/>
            <person name="Ament-Velasquez S.L."/>
            <person name="Kruys A."/>
            <person name="Hutchinson M.I."/>
            <person name="Powell A.J."/>
            <person name="Barry K."/>
            <person name="Miller A.N."/>
            <person name="Grigoriev I.V."/>
            <person name="Debuchy R."/>
            <person name="Gladieux P."/>
            <person name="Thoren M.H."/>
            <person name="Johannesson H."/>
        </authorList>
    </citation>
    <scope>NUCLEOTIDE SEQUENCE</scope>
    <source>
        <strain evidence="2">SMH4131-1</strain>
    </source>
</reference>
<comment type="caution">
    <text evidence="2">The sequence shown here is derived from an EMBL/GenBank/DDBJ whole genome shotgun (WGS) entry which is preliminary data.</text>
</comment>
<dbReference type="AlphaFoldDB" id="A0AAE0IW63"/>
<reference evidence="2" key="1">
    <citation type="journal article" date="2023" name="Mol. Phylogenet. Evol.">
        <title>Genome-scale phylogeny and comparative genomics of the fungal order Sordariales.</title>
        <authorList>
            <person name="Hensen N."/>
            <person name="Bonometti L."/>
            <person name="Westerberg I."/>
            <person name="Brannstrom I.O."/>
            <person name="Guillou S."/>
            <person name="Cros-Aarteil S."/>
            <person name="Calhoun S."/>
            <person name="Haridas S."/>
            <person name="Kuo A."/>
            <person name="Mondo S."/>
            <person name="Pangilinan J."/>
            <person name="Riley R."/>
            <person name="LaButti K."/>
            <person name="Andreopoulos B."/>
            <person name="Lipzen A."/>
            <person name="Chen C."/>
            <person name="Yan M."/>
            <person name="Daum C."/>
            <person name="Ng V."/>
            <person name="Clum A."/>
            <person name="Steindorff A."/>
            <person name="Ohm R.A."/>
            <person name="Martin F."/>
            <person name="Silar P."/>
            <person name="Natvig D.O."/>
            <person name="Lalanne C."/>
            <person name="Gautier V."/>
            <person name="Ament-Velasquez S.L."/>
            <person name="Kruys A."/>
            <person name="Hutchinson M.I."/>
            <person name="Powell A.J."/>
            <person name="Barry K."/>
            <person name="Miller A.N."/>
            <person name="Grigoriev I.V."/>
            <person name="Debuchy R."/>
            <person name="Gladieux P."/>
            <person name="Hiltunen Thoren M."/>
            <person name="Johannesson H."/>
        </authorList>
    </citation>
    <scope>NUCLEOTIDE SEQUENCE</scope>
    <source>
        <strain evidence="2">SMH4131-1</strain>
    </source>
</reference>
<organism evidence="2 3">
    <name type="scientific">Cercophora scortea</name>
    <dbReference type="NCBI Taxonomy" id="314031"/>
    <lineage>
        <taxon>Eukaryota</taxon>
        <taxon>Fungi</taxon>
        <taxon>Dikarya</taxon>
        <taxon>Ascomycota</taxon>
        <taxon>Pezizomycotina</taxon>
        <taxon>Sordariomycetes</taxon>
        <taxon>Sordariomycetidae</taxon>
        <taxon>Sordariales</taxon>
        <taxon>Lasiosphaeriaceae</taxon>
        <taxon>Cercophora</taxon>
    </lineage>
</organism>
<proteinExistence type="predicted"/>
<feature type="region of interest" description="Disordered" evidence="1">
    <location>
        <begin position="1"/>
        <end position="123"/>
    </location>
</feature>
<name>A0AAE0IW63_9PEZI</name>
<evidence type="ECO:0000256" key="1">
    <source>
        <dbReference type="SAM" id="MobiDB-lite"/>
    </source>
</evidence>
<dbReference type="EMBL" id="JAUEPO010000002">
    <property type="protein sequence ID" value="KAK3332393.1"/>
    <property type="molecule type" value="Genomic_DNA"/>
</dbReference>
<feature type="compositionally biased region" description="Polar residues" evidence="1">
    <location>
        <begin position="110"/>
        <end position="123"/>
    </location>
</feature>
<accession>A0AAE0IW63</accession>